<dbReference type="SUPFAM" id="SSF47240">
    <property type="entry name" value="Ferritin-like"/>
    <property type="match status" value="1"/>
</dbReference>
<comment type="caution">
    <text evidence="2">The sequence shown here is derived from an EMBL/GenBank/DDBJ whole genome shotgun (WGS) entry which is preliminary data.</text>
</comment>
<dbReference type="AlphaFoldDB" id="A0A644YJK2"/>
<proteinExistence type="predicted"/>
<evidence type="ECO:0000256" key="1">
    <source>
        <dbReference type="SAM" id="MobiDB-lite"/>
    </source>
</evidence>
<dbReference type="Gene3D" id="1.20.1260.10">
    <property type="match status" value="1"/>
</dbReference>
<dbReference type="InterPro" id="IPR012347">
    <property type="entry name" value="Ferritin-like"/>
</dbReference>
<dbReference type="InterPro" id="IPR009078">
    <property type="entry name" value="Ferritin-like_SF"/>
</dbReference>
<name>A0A644YJK2_9ZZZZ</name>
<protein>
    <submittedName>
        <fullName evidence="2">Uncharacterized protein</fullName>
    </submittedName>
</protein>
<gene>
    <name evidence="2" type="ORF">SDC9_74588</name>
</gene>
<dbReference type="CDD" id="cd01048">
    <property type="entry name" value="Ferritin_like_AB2"/>
    <property type="match status" value="1"/>
</dbReference>
<feature type="compositionally biased region" description="Polar residues" evidence="1">
    <location>
        <begin position="204"/>
        <end position="221"/>
    </location>
</feature>
<feature type="region of interest" description="Disordered" evidence="1">
    <location>
        <begin position="204"/>
        <end position="228"/>
    </location>
</feature>
<dbReference type="EMBL" id="VSSQ01005154">
    <property type="protein sequence ID" value="MPM28071.1"/>
    <property type="molecule type" value="Genomic_DNA"/>
</dbReference>
<sequence length="247" mass="27028">MKNVKSKIAAGLLALSMFSASGLLMATEVSLGSTAALADTSYTLEEMLHYAIQDEYEAQAEYHAIQNEFGEVRVYTNIMKAEGRHIQALLPLFETYEMTVPADSASDKVVVPSSLAESYEIGVQAELNNIAMYEAFLKEEIPSDVRLVFENLKKASESHLAAFQRTSQGQIGLGTVQTRQANQNTSARGFGYSESVRSQRINNQGVTQGPLQSNQVSSQNGVGARGNNMAQQHQWLSQNQTCLVNPQ</sequence>
<reference evidence="2" key="1">
    <citation type="submission" date="2019-08" db="EMBL/GenBank/DDBJ databases">
        <authorList>
            <person name="Kucharzyk K."/>
            <person name="Murdoch R.W."/>
            <person name="Higgins S."/>
            <person name="Loffler F."/>
        </authorList>
    </citation>
    <scope>NUCLEOTIDE SEQUENCE</scope>
</reference>
<organism evidence="2">
    <name type="scientific">bioreactor metagenome</name>
    <dbReference type="NCBI Taxonomy" id="1076179"/>
    <lineage>
        <taxon>unclassified sequences</taxon>
        <taxon>metagenomes</taxon>
        <taxon>ecological metagenomes</taxon>
    </lineage>
</organism>
<evidence type="ECO:0000313" key="2">
    <source>
        <dbReference type="EMBL" id="MPM28071.1"/>
    </source>
</evidence>
<dbReference type="InterPro" id="IPR019243">
    <property type="entry name" value="DUF2202"/>
</dbReference>
<accession>A0A644YJK2</accession>